<name>A0ACC6PJG3_9BACL</name>
<protein>
    <submittedName>
        <fullName evidence="1">YdeI/OmpD-associated family protein</fullName>
    </submittedName>
</protein>
<proteinExistence type="predicted"/>
<organism evidence="1 2">
    <name type="scientific">Saccharibacillus sacchari</name>
    <dbReference type="NCBI Taxonomy" id="456493"/>
    <lineage>
        <taxon>Bacteria</taxon>
        <taxon>Bacillati</taxon>
        <taxon>Bacillota</taxon>
        <taxon>Bacilli</taxon>
        <taxon>Bacillales</taxon>
        <taxon>Paenibacillaceae</taxon>
        <taxon>Saccharibacillus</taxon>
    </lineage>
</organism>
<dbReference type="EMBL" id="JBBKAR010000057">
    <property type="protein sequence ID" value="MEJ8306987.1"/>
    <property type="molecule type" value="Genomic_DNA"/>
</dbReference>
<keyword evidence="2" id="KW-1185">Reference proteome</keyword>
<evidence type="ECO:0000313" key="1">
    <source>
        <dbReference type="EMBL" id="MEJ8306987.1"/>
    </source>
</evidence>
<gene>
    <name evidence="1" type="ORF">WKI47_24025</name>
</gene>
<reference evidence="1" key="1">
    <citation type="submission" date="2024-03" db="EMBL/GenBank/DDBJ databases">
        <title>Whole genome sequecning of epiphytes from Marcgravia umbellata leaves.</title>
        <authorList>
            <person name="Kumar G."/>
            <person name="Savka M.A."/>
        </authorList>
    </citation>
    <scope>NUCLEOTIDE SEQUENCE</scope>
    <source>
        <strain evidence="1">RIT_BL5</strain>
    </source>
</reference>
<dbReference type="Proteomes" id="UP001380953">
    <property type="component" value="Unassembled WGS sequence"/>
</dbReference>
<evidence type="ECO:0000313" key="2">
    <source>
        <dbReference type="Proteomes" id="UP001380953"/>
    </source>
</evidence>
<sequence>MTQHPTNPKVDAFMERSEQWHAEFVKLRSLALASGAVEDLKWGQPCYTIDGSNVFLLHGFKEYCAILFMKGALMQDDEGLLIQQTQKVQAARQLRFTSVDEIEAKSEQIAAYLSDAIEVEKAGLKVEMKPVEQYAVPQEFEARLDNDAALKKAFEALTPGRQRAYLMHFTEPKQSKTREARIDKSAPRILDGKGLTDR</sequence>
<accession>A0ACC6PJG3</accession>
<comment type="caution">
    <text evidence="1">The sequence shown here is derived from an EMBL/GenBank/DDBJ whole genome shotgun (WGS) entry which is preliminary data.</text>
</comment>